<dbReference type="GO" id="GO:0016020">
    <property type="term" value="C:membrane"/>
    <property type="evidence" value="ECO:0007669"/>
    <property type="project" value="TreeGrafter"/>
</dbReference>
<dbReference type="AlphaFoldDB" id="A0A8J6CA76"/>
<protein>
    <submittedName>
        <fullName evidence="4">Uncharacterized protein</fullName>
    </submittedName>
</protein>
<dbReference type="InterPro" id="IPR011323">
    <property type="entry name" value="Mss4/transl-control_tumour"/>
</dbReference>
<comment type="caution">
    <text evidence="4">The sequence shown here is derived from an EMBL/GenBank/DDBJ whole genome shotgun (WGS) entry which is preliminary data.</text>
</comment>
<evidence type="ECO:0000313" key="5">
    <source>
        <dbReference type="Proteomes" id="UP000751190"/>
    </source>
</evidence>
<evidence type="ECO:0000256" key="2">
    <source>
        <dbReference type="ARBA" id="ARBA00022658"/>
    </source>
</evidence>
<dbReference type="GO" id="GO:0006892">
    <property type="term" value="P:post-Golgi vesicle-mediated transport"/>
    <property type="evidence" value="ECO:0007669"/>
    <property type="project" value="TreeGrafter"/>
</dbReference>
<dbReference type="OMA" id="FLPHMKV"/>
<dbReference type="GO" id="GO:0008270">
    <property type="term" value="F:zinc ion binding"/>
    <property type="evidence" value="ECO:0007669"/>
    <property type="project" value="TreeGrafter"/>
</dbReference>
<organism evidence="4 5">
    <name type="scientific">Diacronema lutheri</name>
    <name type="common">Unicellular marine alga</name>
    <name type="synonym">Monochrysis lutheri</name>
    <dbReference type="NCBI Taxonomy" id="2081491"/>
    <lineage>
        <taxon>Eukaryota</taxon>
        <taxon>Haptista</taxon>
        <taxon>Haptophyta</taxon>
        <taxon>Pavlovophyceae</taxon>
        <taxon>Pavlovales</taxon>
        <taxon>Pavlovaceae</taxon>
        <taxon>Diacronema</taxon>
    </lineage>
</organism>
<evidence type="ECO:0000256" key="1">
    <source>
        <dbReference type="ARBA" id="ARBA00022448"/>
    </source>
</evidence>
<dbReference type="PROSITE" id="PS51796">
    <property type="entry name" value="MSS4"/>
    <property type="match status" value="1"/>
</dbReference>
<dbReference type="FunFam" id="2.170.150.10:FF:000005">
    <property type="entry name" value="Guanine nucleotide exchange factor MSS4"/>
    <property type="match status" value="1"/>
</dbReference>
<keyword evidence="5" id="KW-1185">Reference proteome</keyword>
<dbReference type="GO" id="GO:0005829">
    <property type="term" value="C:cytosol"/>
    <property type="evidence" value="ECO:0007669"/>
    <property type="project" value="TreeGrafter"/>
</dbReference>
<accession>A0A8J6CA76</accession>
<keyword evidence="2" id="KW-0344">Guanine-nucleotide releasing factor</keyword>
<keyword evidence="1" id="KW-0813">Transport</keyword>
<dbReference type="GO" id="GO:0015031">
    <property type="term" value="P:protein transport"/>
    <property type="evidence" value="ECO:0007669"/>
    <property type="project" value="UniProtKB-KW"/>
</dbReference>
<dbReference type="InterPro" id="IPR007515">
    <property type="entry name" value="Mss4"/>
</dbReference>
<proteinExistence type="predicted"/>
<sequence>MDASSQGTPEVLYCRFCPSAVLRPANAHLVAHEYRLPRLPGMRHASAGASASETSETLSAFWCVKDKFDFENVGFTKTVDGHLKYLICGECDMGPIGYYDLNDEASIYVACERVSSAPPEGAPSAAVDPALLSMVAQLREAEDAKQPEREQGAP</sequence>
<dbReference type="Gene3D" id="2.170.150.10">
    <property type="entry name" value="Metal Binding Protein, Guanine Nucleotide Exchange Factor, Chain A"/>
    <property type="match status" value="1"/>
</dbReference>
<dbReference type="InterPro" id="IPR011057">
    <property type="entry name" value="Mss4-like_sf"/>
</dbReference>
<dbReference type="OrthoDB" id="30840at2759"/>
<name>A0A8J6CA76_DIALT</name>
<dbReference type="SUPFAM" id="SSF51316">
    <property type="entry name" value="Mss4-like"/>
    <property type="match status" value="1"/>
</dbReference>
<dbReference type="Proteomes" id="UP000751190">
    <property type="component" value="Unassembled WGS sequence"/>
</dbReference>
<dbReference type="PANTHER" id="PTHR13276:SF0">
    <property type="entry name" value="GUANINE NUCLEOTIDE EXCHANGE FACTOR MSS4"/>
    <property type="match status" value="1"/>
</dbReference>
<gene>
    <name evidence="4" type="ORF">KFE25_004064</name>
</gene>
<keyword evidence="3" id="KW-0653">Protein transport</keyword>
<dbReference type="GO" id="GO:0005085">
    <property type="term" value="F:guanyl-nucleotide exchange factor activity"/>
    <property type="evidence" value="ECO:0007669"/>
    <property type="project" value="UniProtKB-KW"/>
</dbReference>
<dbReference type="GO" id="GO:0007264">
    <property type="term" value="P:small GTPase-mediated signal transduction"/>
    <property type="evidence" value="ECO:0007669"/>
    <property type="project" value="InterPro"/>
</dbReference>
<dbReference type="Pfam" id="PF04421">
    <property type="entry name" value="Mss4"/>
    <property type="match status" value="1"/>
</dbReference>
<evidence type="ECO:0000313" key="4">
    <source>
        <dbReference type="EMBL" id="KAG8463791.1"/>
    </source>
</evidence>
<reference evidence="4" key="1">
    <citation type="submission" date="2021-05" db="EMBL/GenBank/DDBJ databases">
        <title>The genome of the haptophyte Pavlova lutheri (Diacronema luteri, Pavlovales) - a model for lipid biosynthesis in eukaryotic algae.</title>
        <authorList>
            <person name="Hulatt C.J."/>
            <person name="Posewitz M.C."/>
        </authorList>
    </citation>
    <scope>NUCLEOTIDE SEQUENCE</scope>
    <source>
        <strain evidence="4">NIVA-4/92</strain>
    </source>
</reference>
<dbReference type="EMBL" id="JAGTXO010000015">
    <property type="protein sequence ID" value="KAG8463791.1"/>
    <property type="molecule type" value="Genomic_DNA"/>
</dbReference>
<evidence type="ECO:0000256" key="3">
    <source>
        <dbReference type="ARBA" id="ARBA00022927"/>
    </source>
</evidence>
<dbReference type="PANTHER" id="PTHR13276">
    <property type="entry name" value="GUANINE NUCLEOTIDE EXCHANGE FACTOR MSS4"/>
    <property type="match status" value="1"/>
</dbReference>